<sequence>MPETSSIHSGMNSALIPDPLPLYLWEAKCFK</sequence>
<organism evidence="1">
    <name type="scientific">Arundo donax</name>
    <name type="common">Giant reed</name>
    <name type="synonym">Donax arundinaceus</name>
    <dbReference type="NCBI Taxonomy" id="35708"/>
    <lineage>
        <taxon>Eukaryota</taxon>
        <taxon>Viridiplantae</taxon>
        <taxon>Streptophyta</taxon>
        <taxon>Embryophyta</taxon>
        <taxon>Tracheophyta</taxon>
        <taxon>Spermatophyta</taxon>
        <taxon>Magnoliopsida</taxon>
        <taxon>Liliopsida</taxon>
        <taxon>Poales</taxon>
        <taxon>Poaceae</taxon>
        <taxon>PACMAD clade</taxon>
        <taxon>Arundinoideae</taxon>
        <taxon>Arundineae</taxon>
        <taxon>Arundo</taxon>
    </lineage>
</organism>
<reference evidence="1" key="2">
    <citation type="journal article" date="2015" name="Data Brief">
        <title>Shoot transcriptome of the giant reed, Arundo donax.</title>
        <authorList>
            <person name="Barrero R.A."/>
            <person name="Guerrero F.D."/>
            <person name="Moolhuijzen P."/>
            <person name="Goolsby J.A."/>
            <person name="Tidwell J."/>
            <person name="Bellgard S.E."/>
            <person name="Bellgard M.I."/>
        </authorList>
    </citation>
    <scope>NUCLEOTIDE SEQUENCE</scope>
    <source>
        <tissue evidence="1">Shoot tissue taken approximately 20 cm above the soil surface</tissue>
    </source>
</reference>
<reference evidence="1" key="1">
    <citation type="submission" date="2014-09" db="EMBL/GenBank/DDBJ databases">
        <authorList>
            <person name="Magalhaes I.L.F."/>
            <person name="Oliveira U."/>
            <person name="Santos F.R."/>
            <person name="Vidigal T.H.D.A."/>
            <person name="Brescovit A.D."/>
            <person name="Santos A.J."/>
        </authorList>
    </citation>
    <scope>NUCLEOTIDE SEQUENCE</scope>
    <source>
        <tissue evidence="1">Shoot tissue taken approximately 20 cm above the soil surface</tissue>
    </source>
</reference>
<accession>A0A0A8XWE6</accession>
<name>A0A0A8XWE6_ARUDO</name>
<dbReference type="EMBL" id="GBRH01279724">
    <property type="protein sequence ID" value="JAD18171.1"/>
    <property type="molecule type" value="Transcribed_RNA"/>
</dbReference>
<protein>
    <submittedName>
        <fullName evidence="1">Uncharacterized protein</fullName>
    </submittedName>
</protein>
<evidence type="ECO:0000313" key="1">
    <source>
        <dbReference type="EMBL" id="JAD18171.1"/>
    </source>
</evidence>
<proteinExistence type="predicted"/>
<dbReference type="AlphaFoldDB" id="A0A0A8XWE6"/>